<accession>A0A8H2WMM4</accession>
<feature type="non-terminal residue" evidence="1">
    <location>
        <position position="1"/>
    </location>
</feature>
<dbReference type="Proteomes" id="UP000663846">
    <property type="component" value="Unassembled WGS sequence"/>
</dbReference>
<organism evidence="1 2">
    <name type="scientific">Rhizoctonia solani</name>
    <dbReference type="NCBI Taxonomy" id="456999"/>
    <lineage>
        <taxon>Eukaryota</taxon>
        <taxon>Fungi</taxon>
        <taxon>Dikarya</taxon>
        <taxon>Basidiomycota</taxon>
        <taxon>Agaricomycotina</taxon>
        <taxon>Agaricomycetes</taxon>
        <taxon>Cantharellales</taxon>
        <taxon>Ceratobasidiaceae</taxon>
        <taxon>Rhizoctonia</taxon>
    </lineage>
</organism>
<comment type="caution">
    <text evidence="1">The sequence shown here is derived from an EMBL/GenBank/DDBJ whole genome shotgun (WGS) entry which is preliminary data.</text>
</comment>
<dbReference type="EMBL" id="CAJMWS010000259">
    <property type="protein sequence ID" value="CAE6386427.1"/>
    <property type="molecule type" value="Genomic_DNA"/>
</dbReference>
<dbReference type="AlphaFoldDB" id="A0A8H2WMM4"/>
<sequence>IVMDVCNIDQPAAPQLVYAQLILTAADTPARCKCQGTAGHAHNKQFCRCDAEKKDINTNKGYDIENDA</sequence>
<gene>
    <name evidence="1" type="ORF">RDB_LOCUS39846</name>
</gene>
<name>A0A8H2WMM4_9AGAM</name>
<reference evidence="1" key="1">
    <citation type="submission" date="2021-01" db="EMBL/GenBank/DDBJ databases">
        <authorList>
            <person name="Kaushik A."/>
        </authorList>
    </citation>
    <scope>NUCLEOTIDE SEQUENCE</scope>
    <source>
        <strain evidence="1">AG1-1C</strain>
    </source>
</reference>
<evidence type="ECO:0000313" key="1">
    <source>
        <dbReference type="EMBL" id="CAE6386427.1"/>
    </source>
</evidence>
<protein>
    <submittedName>
        <fullName evidence="1">Uncharacterized protein</fullName>
    </submittedName>
</protein>
<proteinExistence type="predicted"/>
<evidence type="ECO:0000313" key="2">
    <source>
        <dbReference type="Proteomes" id="UP000663846"/>
    </source>
</evidence>